<evidence type="ECO:0000313" key="1">
    <source>
        <dbReference type="EMBL" id="XAY06759.1"/>
    </source>
</evidence>
<sequence length="158" mass="15824">MIARVPACPTTDGAARTQAEQRDEAHRLLAELNGTLTRLEELTAGTLTPAVADDVAHDLLATAARTGSMLVAVADTSYRAQAAEAVAHAPGDQADADRVLAVAGWLGAAGSTLRTSATQAAASVGARSLLRAGWSVRSVAATADPAPRAANASDAAAA</sequence>
<reference evidence="1" key="1">
    <citation type="submission" date="2022-12" db="EMBL/GenBank/DDBJ databases">
        <title>Paraconexibacter alkalitolerans sp. nov. and Baekduia alba sp. nov., isolated from soil and emended description of the genera Paraconexibacter (Chun et al., 2020) and Baekduia (An et al., 2020).</title>
        <authorList>
            <person name="Vieira S."/>
            <person name="Huber K.J."/>
            <person name="Geppert A."/>
            <person name="Wolf J."/>
            <person name="Neumann-Schaal M."/>
            <person name="Muesken M."/>
            <person name="Overmann J."/>
        </authorList>
    </citation>
    <scope>NUCLEOTIDE SEQUENCE</scope>
    <source>
        <strain evidence="1">AEG42_29</strain>
    </source>
</reference>
<dbReference type="AlphaFoldDB" id="A0AAU7AYH2"/>
<gene>
    <name evidence="1" type="ORF">DSM112329_03636</name>
</gene>
<accession>A0AAU7AYH2</accession>
<proteinExistence type="predicted"/>
<dbReference type="EMBL" id="CP114014">
    <property type="protein sequence ID" value="XAY06759.1"/>
    <property type="molecule type" value="Genomic_DNA"/>
</dbReference>
<dbReference type="RefSeq" id="WP_354697977.1">
    <property type="nucleotide sequence ID" value="NZ_CP114014.1"/>
</dbReference>
<dbReference type="KEGG" id="parq:DSM112329_03636"/>
<protein>
    <submittedName>
        <fullName evidence="1">Uncharacterized protein</fullName>
    </submittedName>
</protein>
<name>A0AAU7AYH2_9ACTN</name>
<organism evidence="1">
    <name type="scientific">Paraconexibacter sp. AEG42_29</name>
    <dbReference type="NCBI Taxonomy" id="2997339"/>
    <lineage>
        <taxon>Bacteria</taxon>
        <taxon>Bacillati</taxon>
        <taxon>Actinomycetota</taxon>
        <taxon>Thermoleophilia</taxon>
        <taxon>Solirubrobacterales</taxon>
        <taxon>Paraconexibacteraceae</taxon>
        <taxon>Paraconexibacter</taxon>
    </lineage>
</organism>